<dbReference type="InterPro" id="IPR036097">
    <property type="entry name" value="HisK_dim/P_sf"/>
</dbReference>
<dbReference type="InterPro" id="IPR052162">
    <property type="entry name" value="Sensor_kinase/Photoreceptor"/>
</dbReference>
<dbReference type="InterPro" id="IPR007891">
    <property type="entry name" value="CHASE3"/>
</dbReference>
<dbReference type="SUPFAM" id="SSF55874">
    <property type="entry name" value="ATPase domain of HSP90 chaperone/DNA topoisomerase II/histidine kinase"/>
    <property type="match status" value="1"/>
</dbReference>
<dbReference type="EMBL" id="CP106982">
    <property type="protein sequence ID" value="UYF95642.1"/>
    <property type="molecule type" value="Genomic_DNA"/>
</dbReference>
<dbReference type="GeneID" id="83620304"/>
<keyword evidence="7" id="KW-0418">Kinase</keyword>
<evidence type="ECO:0000256" key="1">
    <source>
        <dbReference type="ARBA" id="ARBA00000085"/>
    </source>
</evidence>
<feature type="coiled-coil region" evidence="10">
    <location>
        <begin position="281"/>
        <end position="308"/>
    </location>
</feature>
<evidence type="ECO:0000256" key="5">
    <source>
        <dbReference type="ARBA" id="ARBA00022679"/>
    </source>
</evidence>
<dbReference type="CDD" id="cd06225">
    <property type="entry name" value="HAMP"/>
    <property type="match status" value="1"/>
</dbReference>
<evidence type="ECO:0000256" key="9">
    <source>
        <dbReference type="ARBA" id="ARBA00023012"/>
    </source>
</evidence>
<feature type="domain" description="Histidine kinase" evidence="13">
    <location>
        <begin position="311"/>
        <end position="536"/>
    </location>
</feature>
<gene>
    <name evidence="15" type="ORF">OCS65_07765</name>
</gene>
<dbReference type="Gene3D" id="3.30.565.10">
    <property type="entry name" value="Histidine kinase-like ATPase, C-terminal domain"/>
    <property type="match status" value="1"/>
</dbReference>
<dbReference type="SUPFAM" id="SSF47384">
    <property type="entry name" value="Homodimeric domain of signal transducing histidine kinase"/>
    <property type="match status" value="1"/>
</dbReference>
<keyword evidence="8 12" id="KW-1133">Transmembrane helix</keyword>
<evidence type="ECO:0000256" key="12">
    <source>
        <dbReference type="SAM" id="Phobius"/>
    </source>
</evidence>
<proteinExistence type="predicted"/>
<dbReference type="PANTHER" id="PTHR43304">
    <property type="entry name" value="PHYTOCHROME-LIKE PROTEIN CPH1"/>
    <property type="match status" value="1"/>
</dbReference>
<dbReference type="Gene3D" id="6.10.340.10">
    <property type="match status" value="1"/>
</dbReference>
<evidence type="ECO:0000313" key="15">
    <source>
        <dbReference type="EMBL" id="UYF95642.1"/>
    </source>
</evidence>
<dbReference type="SMART" id="SM00388">
    <property type="entry name" value="HisKA"/>
    <property type="match status" value="1"/>
</dbReference>
<evidence type="ECO:0000256" key="4">
    <source>
        <dbReference type="ARBA" id="ARBA00022553"/>
    </source>
</evidence>
<dbReference type="AlphaFoldDB" id="A0AA46SF42"/>
<protein>
    <recommendedName>
        <fullName evidence="3">histidine kinase</fullName>
        <ecNumber evidence="3">2.7.13.3</ecNumber>
    </recommendedName>
</protein>
<evidence type="ECO:0000259" key="13">
    <source>
        <dbReference type="PROSITE" id="PS50109"/>
    </source>
</evidence>
<dbReference type="Proteomes" id="UP001163947">
    <property type="component" value="Chromosome"/>
</dbReference>
<comment type="catalytic activity">
    <reaction evidence="1">
        <text>ATP + protein L-histidine = ADP + protein N-phospho-L-histidine.</text>
        <dbReference type="EC" id="2.7.13.3"/>
    </reaction>
</comment>
<feature type="transmembrane region" description="Helical" evidence="12">
    <location>
        <begin position="23"/>
        <end position="46"/>
    </location>
</feature>
<dbReference type="PROSITE" id="PS50109">
    <property type="entry name" value="HIS_KIN"/>
    <property type="match status" value="1"/>
</dbReference>
<feature type="domain" description="HAMP" evidence="14">
    <location>
        <begin position="222"/>
        <end position="275"/>
    </location>
</feature>
<keyword evidence="9" id="KW-0902">Two-component regulatory system</keyword>
<dbReference type="PANTHER" id="PTHR43304:SF1">
    <property type="entry name" value="PAC DOMAIN-CONTAINING PROTEIN"/>
    <property type="match status" value="1"/>
</dbReference>
<evidence type="ECO:0000256" key="11">
    <source>
        <dbReference type="SAM" id="MobiDB-lite"/>
    </source>
</evidence>
<dbReference type="GO" id="GO:0005886">
    <property type="term" value="C:plasma membrane"/>
    <property type="evidence" value="ECO:0007669"/>
    <property type="project" value="UniProtKB-SubCell"/>
</dbReference>
<dbReference type="Pfam" id="PF00512">
    <property type="entry name" value="HisKA"/>
    <property type="match status" value="1"/>
</dbReference>
<accession>A0AA46SF42</accession>
<name>A0AA46SF42_9NOCA</name>
<dbReference type="SMART" id="SM00387">
    <property type="entry name" value="HATPase_c"/>
    <property type="match status" value="1"/>
</dbReference>
<dbReference type="PROSITE" id="PS50885">
    <property type="entry name" value="HAMP"/>
    <property type="match status" value="1"/>
</dbReference>
<dbReference type="FunFam" id="3.30.565.10:FF:000006">
    <property type="entry name" value="Sensor histidine kinase WalK"/>
    <property type="match status" value="1"/>
</dbReference>
<feature type="transmembrane region" description="Helical" evidence="12">
    <location>
        <begin position="201"/>
        <end position="224"/>
    </location>
</feature>
<dbReference type="GO" id="GO:0000155">
    <property type="term" value="F:phosphorelay sensor kinase activity"/>
    <property type="evidence" value="ECO:0007669"/>
    <property type="project" value="InterPro"/>
</dbReference>
<evidence type="ECO:0000256" key="2">
    <source>
        <dbReference type="ARBA" id="ARBA00004236"/>
    </source>
</evidence>
<dbReference type="InterPro" id="IPR036890">
    <property type="entry name" value="HATPase_C_sf"/>
</dbReference>
<dbReference type="InterPro" id="IPR003660">
    <property type="entry name" value="HAMP_dom"/>
</dbReference>
<dbReference type="InterPro" id="IPR003661">
    <property type="entry name" value="HisK_dim/P_dom"/>
</dbReference>
<evidence type="ECO:0000256" key="10">
    <source>
        <dbReference type="SAM" id="Coils"/>
    </source>
</evidence>
<dbReference type="InterPro" id="IPR005467">
    <property type="entry name" value="His_kinase_dom"/>
</dbReference>
<comment type="subcellular location">
    <subcellularLocation>
        <location evidence="2">Cell membrane</location>
    </subcellularLocation>
</comment>
<evidence type="ECO:0000259" key="14">
    <source>
        <dbReference type="PROSITE" id="PS50885"/>
    </source>
</evidence>
<dbReference type="Pfam" id="PF02518">
    <property type="entry name" value="HATPase_c"/>
    <property type="match status" value="1"/>
</dbReference>
<evidence type="ECO:0000313" key="16">
    <source>
        <dbReference type="Proteomes" id="UP001163947"/>
    </source>
</evidence>
<dbReference type="Gene3D" id="1.10.287.130">
    <property type="match status" value="1"/>
</dbReference>
<dbReference type="CDD" id="cd00082">
    <property type="entry name" value="HisKA"/>
    <property type="match status" value="1"/>
</dbReference>
<dbReference type="InterPro" id="IPR004358">
    <property type="entry name" value="Sig_transdc_His_kin-like_C"/>
</dbReference>
<dbReference type="CDD" id="cd16921">
    <property type="entry name" value="HATPase_FilI-like"/>
    <property type="match status" value="1"/>
</dbReference>
<dbReference type="SMART" id="SM00304">
    <property type="entry name" value="HAMP"/>
    <property type="match status" value="1"/>
</dbReference>
<dbReference type="PRINTS" id="PR00344">
    <property type="entry name" value="BCTRLSENSOR"/>
</dbReference>
<keyword evidence="6 12" id="KW-0812">Transmembrane</keyword>
<reference evidence="15" key="1">
    <citation type="submission" date="2022-09" db="EMBL/GenBank/DDBJ databases">
        <title>The genome sequence of Rhodococcus aetherivorans N1.</title>
        <authorList>
            <person name="Jiang W."/>
        </authorList>
    </citation>
    <scope>NUCLEOTIDE SEQUENCE</scope>
    <source>
        <strain evidence="15">N1</strain>
    </source>
</reference>
<keyword evidence="5" id="KW-0808">Transferase</keyword>
<evidence type="ECO:0000256" key="3">
    <source>
        <dbReference type="ARBA" id="ARBA00012438"/>
    </source>
</evidence>
<keyword evidence="12" id="KW-0472">Membrane</keyword>
<dbReference type="EC" id="2.7.13.3" evidence="3"/>
<keyword evidence="4" id="KW-0597">Phosphoprotein</keyword>
<dbReference type="Pfam" id="PF05227">
    <property type="entry name" value="CHASE3"/>
    <property type="match status" value="1"/>
</dbReference>
<evidence type="ECO:0000256" key="8">
    <source>
        <dbReference type="ARBA" id="ARBA00022989"/>
    </source>
</evidence>
<feature type="region of interest" description="Disordered" evidence="11">
    <location>
        <begin position="536"/>
        <end position="555"/>
    </location>
</feature>
<organism evidence="15 16">
    <name type="scientific">Rhodococcus aetherivorans</name>
    <dbReference type="NCBI Taxonomy" id="191292"/>
    <lineage>
        <taxon>Bacteria</taxon>
        <taxon>Bacillati</taxon>
        <taxon>Actinomycetota</taxon>
        <taxon>Actinomycetes</taxon>
        <taxon>Mycobacteriales</taxon>
        <taxon>Nocardiaceae</taxon>
        <taxon>Rhodococcus</taxon>
    </lineage>
</organism>
<sequence length="555" mass="61310">MRDPSMPEPKVERVRSRLTVQSWFQVAFAVLAVFVVLGTIVGGYFIQRTVQITDELVDQIQPARAEAYRLQAALLDQETGARGYAATADVEFLEPYLTGKRIEQDAADRMREFTAGHPELLAAVDEIEAAAAAWRADYADPLVASVVPGVPQPVDPASTERGRTTFDAMRTLFEAQNAELVQARAEGYDDLIHARTIRNSVLVAMVAGFLLTGLLMVILVHNLVAMPLVSLRAATRRVVADGNFDQHIRPQGPKDIRALAQDVEAMRGRIVFALAAAHTQHQRLASQKADLDAQAEELRRSNAELEQFAYVASHDLQEPLRKVASFCQLLEKRYGDKLDERGTQYIAFAVDGAKRMQVLINDLLAFSRVGRVNDAHVRVDLDQPLDKAVANLAAAVDESGARIERPEQLPEITGDPTLLTMLWQNLLGNAIKFRHPDRAPVVRITCDRIDGEDDGDRADAGRWQLCVTDNGIGIDEEFAEKVFVIFQRLHGRDVYTGTGIGLAVCKKIVEYHGGRIWIDTEHTGGTRFCFTLPALPDEEPEEHAPADTDLEGAPA</sequence>
<dbReference type="Pfam" id="PF00672">
    <property type="entry name" value="HAMP"/>
    <property type="match status" value="1"/>
</dbReference>
<keyword evidence="10" id="KW-0175">Coiled coil</keyword>
<evidence type="ECO:0000256" key="7">
    <source>
        <dbReference type="ARBA" id="ARBA00022777"/>
    </source>
</evidence>
<dbReference type="InterPro" id="IPR003594">
    <property type="entry name" value="HATPase_dom"/>
</dbReference>
<evidence type="ECO:0000256" key="6">
    <source>
        <dbReference type="ARBA" id="ARBA00022692"/>
    </source>
</evidence>
<dbReference type="RefSeq" id="WP_263509341.1">
    <property type="nucleotide sequence ID" value="NZ_CP106982.1"/>
</dbReference>